<evidence type="ECO:0000313" key="1">
    <source>
        <dbReference type="EMBL" id="KKM14511.1"/>
    </source>
</evidence>
<name>A0A0F9HGG8_9ZZZZ</name>
<proteinExistence type="predicted"/>
<accession>A0A0F9HGG8</accession>
<sequence>MFLRAYIFIDSVQAVYDHAVGALFGVVEAAGTAVSELATMVGNSVAELARDIVKTVELLLDGVFKIVRG</sequence>
<dbReference type="EMBL" id="LAZR01015129">
    <property type="protein sequence ID" value="KKM14511.1"/>
    <property type="molecule type" value="Genomic_DNA"/>
</dbReference>
<comment type="caution">
    <text evidence="1">The sequence shown here is derived from an EMBL/GenBank/DDBJ whole genome shotgun (WGS) entry which is preliminary data.</text>
</comment>
<reference evidence="1" key="1">
    <citation type="journal article" date="2015" name="Nature">
        <title>Complex archaea that bridge the gap between prokaryotes and eukaryotes.</title>
        <authorList>
            <person name="Spang A."/>
            <person name="Saw J.H."/>
            <person name="Jorgensen S.L."/>
            <person name="Zaremba-Niedzwiedzka K."/>
            <person name="Martijn J."/>
            <person name="Lind A.E."/>
            <person name="van Eijk R."/>
            <person name="Schleper C."/>
            <person name="Guy L."/>
            <person name="Ettema T.J."/>
        </authorList>
    </citation>
    <scope>NUCLEOTIDE SEQUENCE</scope>
</reference>
<gene>
    <name evidence="1" type="ORF">LCGC14_1705400</name>
</gene>
<organism evidence="1">
    <name type="scientific">marine sediment metagenome</name>
    <dbReference type="NCBI Taxonomy" id="412755"/>
    <lineage>
        <taxon>unclassified sequences</taxon>
        <taxon>metagenomes</taxon>
        <taxon>ecological metagenomes</taxon>
    </lineage>
</organism>
<protein>
    <submittedName>
        <fullName evidence="1">Uncharacterized protein</fullName>
    </submittedName>
</protein>
<dbReference type="AlphaFoldDB" id="A0A0F9HGG8"/>